<dbReference type="SUPFAM" id="SSF51269">
    <property type="entry name" value="AFP III-like domain"/>
    <property type="match status" value="1"/>
</dbReference>
<dbReference type="InterPro" id="IPR013974">
    <property type="entry name" value="SAF"/>
</dbReference>
<dbReference type="Pfam" id="PF08666">
    <property type="entry name" value="SAF"/>
    <property type="match status" value="1"/>
</dbReference>
<dbReference type="AlphaFoldDB" id="A0A2H0U9S4"/>
<dbReference type="SUPFAM" id="SSF51569">
    <property type="entry name" value="Aldolase"/>
    <property type="match status" value="1"/>
</dbReference>
<dbReference type="InterPro" id="IPR013132">
    <property type="entry name" value="PseI/NeuA/B-like_N"/>
</dbReference>
<sequence length="341" mass="37899">MAKKVLLAGRAVGEGEPVYIVSEGGLTNWGDVQLAKKQIDAAAIAKCDAIKFQAQTTEVLISRKVSPYWYDRLKYKELSHDELAKLYTYAKKRGIQCFITAHTEVDLDFLDKELNAPFFKVGSGESLNLEFLESVGSRGKPVVISFGLHKTEDEVRTSVAALERGGCREIVILHCNTVYPTPPEKSDLRMITRYKDMFDYPIGYSDHTVGWHIPLAAVALGASMIEKHQSFDKTDTRSFDCPVSTTPEELVVMVQQIRDIEASMEHSSRARAAELDAARKWARQSIVAAVDVRKGEVITREKIALKRPGTGLGPDKLDSVLGKKSLRSIASDELILEQDVE</sequence>
<name>A0A2H0U9S4_9BACT</name>
<evidence type="ECO:0000259" key="1">
    <source>
        <dbReference type="PROSITE" id="PS50844"/>
    </source>
</evidence>
<feature type="domain" description="AFP-like" evidence="1">
    <location>
        <begin position="285"/>
        <end position="341"/>
    </location>
</feature>
<dbReference type="CDD" id="cd11615">
    <property type="entry name" value="SAF_NeuB_like"/>
    <property type="match status" value="1"/>
</dbReference>
<dbReference type="InterPro" id="IPR036732">
    <property type="entry name" value="AFP_Neu5c_C_sf"/>
</dbReference>
<gene>
    <name evidence="2" type="ORF">COU20_02255</name>
</gene>
<dbReference type="InterPro" id="IPR051690">
    <property type="entry name" value="PseI-like"/>
</dbReference>
<dbReference type="InterPro" id="IPR006190">
    <property type="entry name" value="SAF_AFP_Neu5Ac"/>
</dbReference>
<dbReference type="PANTHER" id="PTHR42966">
    <property type="entry name" value="N-ACETYLNEURAMINATE SYNTHASE"/>
    <property type="match status" value="1"/>
</dbReference>
<dbReference type="Gene3D" id="3.90.1210.10">
    <property type="entry name" value="Antifreeze-like/N-acetylneuraminic acid synthase C-terminal domain"/>
    <property type="match status" value="1"/>
</dbReference>
<reference evidence="3" key="1">
    <citation type="submission" date="2017-09" db="EMBL/GenBank/DDBJ databases">
        <title>Depth-based differentiation of microbial function through sediment-hosted aquifers and enrichment of novel symbionts in the deep terrestrial subsurface.</title>
        <authorList>
            <person name="Probst A.J."/>
            <person name="Ladd B."/>
            <person name="Jarett J.K."/>
            <person name="Geller-Mcgrath D.E."/>
            <person name="Sieber C.M.K."/>
            <person name="Emerson J.B."/>
            <person name="Anantharaman K."/>
            <person name="Thomas B.C."/>
            <person name="Malmstrom R."/>
            <person name="Stieglmeier M."/>
            <person name="Klingl A."/>
            <person name="Woyke T."/>
            <person name="Ryan C.M."/>
            <person name="Banfield J.F."/>
        </authorList>
    </citation>
    <scope>NUCLEOTIDE SEQUENCE [LARGE SCALE GENOMIC DNA]</scope>
</reference>
<dbReference type="PANTHER" id="PTHR42966:SF1">
    <property type="entry name" value="SIALIC ACID SYNTHASE"/>
    <property type="match status" value="1"/>
</dbReference>
<dbReference type="SMART" id="SM00858">
    <property type="entry name" value="SAF"/>
    <property type="match status" value="1"/>
</dbReference>
<dbReference type="Pfam" id="PF03102">
    <property type="entry name" value="NeuB"/>
    <property type="match status" value="1"/>
</dbReference>
<dbReference type="InterPro" id="IPR057736">
    <property type="entry name" value="SAF_PseI/NeuA/NeuB"/>
</dbReference>
<dbReference type="Gene3D" id="3.20.20.70">
    <property type="entry name" value="Aldolase class I"/>
    <property type="match status" value="1"/>
</dbReference>
<comment type="caution">
    <text evidence="2">The sequence shown here is derived from an EMBL/GenBank/DDBJ whole genome shotgun (WGS) entry which is preliminary data.</text>
</comment>
<accession>A0A2H0U9S4</accession>
<protein>
    <submittedName>
        <fullName evidence="2">N-acylneuraminate-9-phosphate synthase</fullName>
    </submittedName>
</protein>
<evidence type="ECO:0000313" key="2">
    <source>
        <dbReference type="EMBL" id="PIR82436.1"/>
    </source>
</evidence>
<dbReference type="PROSITE" id="PS50844">
    <property type="entry name" value="AFP_LIKE"/>
    <property type="match status" value="1"/>
</dbReference>
<dbReference type="GO" id="GO:0047444">
    <property type="term" value="F:N-acylneuraminate-9-phosphate synthase activity"/>
    <property type="evidence" value="ECO:0007669"/>
    <property type="project" value="TreeGrafter"/>
</dbReference>
<evidence type="ECO:0000313" key="3">
    <source>
        <dbReference type="Proteomes" id="UP000231379"/>
    </source>
</evidence>
<dbReference type="GO" id="GO:0016051">
    <property type="term" value="P:carbohydrate biosynthetic process"/>
    <property type="evidence" value="ECO:0007669"/>
    <property type="project" value="InterPro"/>
</dbReference>
<organism evidence="2 3">
    <name type="scientific">Candidatus Kaiserbacteria bacterium CG10_big_fil_rev_8_21_14_0_10_59_10</name>
    <dbReference type="NCBI Taxonomy" id="1974612"/>
    <lineage>
        <taxon>Bacteria</taxon>
        <taxon>Candidatus Kaiseribacteriota</taxon>
    </lineage>
</organism>
<dbReference type="Proteomes" id="UP000231379">
    <property type="component" value="Unassembled WGS sequence"/>
</dbReference>
<proteinExistence type="predicted"/>
<dbReference type="InterPro" id="IPR013785">
    <property type="entry name" value="Aldolase_TIM"/>
</dbReference>
<dbReference type="EMBL" id="PFBM01000014">
    <property type="protein sequence ID" value="PIR82436.1"/>
    <property type="molecule type" value="Genomic_DNA"/>
</dbReference>